<name>M7ZGD2_TRIUA</name>
<dbReference type="Gene3D" id="3.20.20.80">
    <property type="entry name" value="Glycosidases"/>
    <property type="match status" value="1"/>
</dbReference>
<dbReference type="EMBL" id="KD220189">
    <property type="protein sequence ID" value="EMS51455.1"/>
    <property type="molecule type" value="Genomic_DNA"/>
</dbReference>
<dbReference type="GO" id="GO:0005975">
    <property type="term" value="P:carbohydrate metabolic process"/>
    <property type="evidence" value="ECO:0007669"/>
    <property type="project" value="InterPro"/>
</dbReference>
<organism evidence="3">
    <name type="scientific">Triticum urartu</name>
    <name type="common">Red wild einkorn</name>
    <name type="synonym">Crithodium urartu</name>
    <dbReference type="NCBI Taxonomy" id="4572"/>
    <lineage>
        <taxon>Eukaryota</taxon>
        <taxon>Viridiplantae</taxon>
        <taxon>Streptophyta</taxon>
        <taxon>Embryophyta</taxon>
        <taxon>Tracheophyta</taxon>
        <taxon>Spermatophyta</taxon>
        <taxon>Magnoliopsida</taxon>
        <taxon>Liliopsida</taxon>
        <taxon>Poales</taxon>
        <taxon>Poaceae</taxon>
        <taxon>BOP clade</taxon>
        <taxon>Pooideae</taxon>
        <taxon>Triticodae</taxon>
        <taxon>Triticeae</taxon>
        <taxon>Triticinae</taxon>
        <taxon>Triticum</taxon>
    </lineage>
</organism>
<evidence type="ECO:0000256" key="2">
    <source>
        <dbReference type="RuleBase" id="RU003690"/>
    </source>
</evidence>
<gene>
    <name evidence="3" type="ORF">TRIUR3_31070</name>
</gene>
<comment type="similarity">
    <text evidence="1 2">Belongs to the glycosyl hydrolase 1 family.</text>
</comment>
<dbReference type="SUPFAM" id="SSF51445">
    <property type="entry name" value="(Trans)glycosidases"/>
    <property type="match status" value="1"/>
</dbReference>
<dbReference type="PANTHER" id="PTHR10353">
    <property type="entry name" value="GLYCOSYL HYDROLASE"/>
    <property type="match status" value="1"/>
</dbReference>
<dbReference type="STRING" id="4572.M7ZGD2"/>
<dbReference type="AlphaFoldDB" id="M7ZGD2"/>
<dbReference type="OMA" id="YWASEGS"/>
<proteinExistence type="inferred from homology"/>
<dbReference type="Pfam" id="PF00232">
    <property type="entry name" value="Glyco_hydro_1"/>
    <property type="match status" value="1"/>
</dbReference>
<dbReference type="InterPro" id="IPR017853">
    <property type="entry name" value="GH"/>
</dbReference>
<dbReference type="GO" id="GO:0008422">
    <property type="term" value="F:beta-glucosidase activity"/>
    <property type="evidence" value="ECO:0007669"/>
    <property type="project" value="UniProtKB-ARBA"/>
</dbReference>
<accession>M7ZGD2</accession>
<protein>
    <submittedName>
        <fullName evidence="3">Beta-glucosidase 7</fullName>
    </submittedName>
</protein>
<evidence type="ECO:0000256" key="1">
    <source>
        <dbReference type="ARBA" id="ARBA00010838"/>
    </source>
</evidence>
<dbReference type="PANTHER" id="PTHR10353:SF77">
    <property type="entry name" value="BETA-GLUCOSIDASE 7"/>
    <property type="match status" value="1"/>
</dbReference>
<reference evidence="3" key="1">
    <citation type="journal article" date="2013" name="Nature">
        <title>Draft genome of the wheat A-genome progenitor Triticum urartu.</title>
        <authorList>
            <person name="Ling H.Q."/>
            <person name="Zhao S."/>
            <person name="Liu D."/>
            <person name="Wang J."/>
            <person name="Sun H."/>
            <person name="Zhang C."/>
            <person name="Fan H."/>
            <person name="Li D."/>
            <person name="Dong L."/>
            <person name="Tao Y."/>
            <person name="Gao C."/>
            <person name="Wu H."/>
            <person name="Li Y."/>
            <person name="Cui Y."/>
            <person name="Guo X."/>
            <person name="Zheng S."/>
            <person name="Wang B."/>
            <person name="Yu K."/>
            <person name="Liang Q."/>
            <person name="Yang W."/>
            <person name="Lou X."/>
            <person name="Chen J."/>
            <person name="Feng M."/>
            <person name="Jian J."/>
            <person name="Zhang X."/>
            <person name="Luo G."/>
            <person name="Jiang Y."/>
            <person name="Liu J."/>
            <person name="Wang Z."/>
            <person name="Sha Y."/>
            <person name="Zhang B."/>
            <person name="Wu H."/>
            <person name="Tang D."/>
            <person name="Shen Q."/>
            <person name="Xue P."/>
            <person name="Zou S."/>
            <person name="Wang X."/>
            <person name="Liu X."/>
            <person name="Wang F."/>
            <person name="Yang Y."/>
            <person name="An X."/>
            <person name="Dong Z."/>
            <person name="Zhang K."/>
            <person name="Zhang X."/>
            <person name="Luo M.C."/>
            <person name="Dvorak J."/>
            <person name="Tong Y."/>
            <person name="Wang J."/>
            <person name="Yang H."/>
            <person name="Li Z."/>
            <person name="Wang D."/>
            <person name="Zhang A."/>
            <person name="Wang J."/>
        </authorList>
    </citation>
    <scope>NUCLEOTIDE SEQUENCE</scope>
</reference>
<dbReference type="eggNOG" id="KOG0626">
    <property type="taxonomic scope" value="Eukaryota"/>
</dbReference>
<sequence length="221" mass="24327">MTTGAPPRDTATPATRAPAQAAGTPLRACRYLVVMGYNVGCLLIYKRPRWMCLDGCIGYRFVDPLIDGQYAQIMQDLVKERLPRFTPDQAKVVKGSPDYTGVNQYRTNFTKEPKLMQQALTSYSVDLRVMNGTTREPQLNRGGEAIGMTCDQMALQLGQADLVAVYWASEGSCRRPPLLVAEVKHHYVACVHLLELGTGIKGQKVGDPIDYSDAVAVGHHL</sequence>
<evidence type="ECO:0000313" key="3">
    <source>
        <dbReference type="EMBL" id="EMS51455.1"/>
    </source>
</evidence>
<dbReference type="InterPro" id="IPR001360">
    <property type="entry name" value="Glyco_hydro_1"/>
</dbReference>